<dbReference type="InterPro" id="IPR035965">
    <property type="entry name" value="PAS-like_dom_sf"/>
</dbReference>
<dbReference type="STRING" id="1765655.AMR74_14655"/>
<gene>
    <name evidence="9" type="ORF">AMR74_14655</name>
</gene>
<dbReference type="PROSITE" id="PS50112">
    <property type="entry name" value="PAS"/>
    <property type="match status" value="1"/>
</dbReference>
<dbReference type="SUPFAM" id="SSF55785">
    <property type="entry name" value="PYP-like sensor domain (PAS domain)"/>
    <property type="match status" value="1"/>
</dbReference>
<feature type="domain" description="Histidine kinase" evidence="7">
    <location>
        <begin position="275"/>
        <end position="472"/>
    </location>
</feature>
<dbReference type="Gene3D" id="1.10.287.130">
    <property type="match status" value="1"/>
</dbReference>
<protein>
    <recommendedName>
        <fullName evidence="2">histidine kinase</fullName>
        <ecNumber evidence="2">2.7.13.3</ecNumber>
    </recommendedName>
</protein>
<dbReference type="InterPro" id="IPR013767">
    <property type="entry name" value="PAS_fold"/>
</dbReference>
<dbReference type="Pfam" id="PF00989">
    <property type="entry name" value="PAS"/>
    <property type="match status" value="1"/>
</dbReference>
<keyword evidence="4" id="KW-0808">Transferase</keyword>
<dbReference type="PANTHER" id="PTHR43711">
    <property type="entry name" value="TWO-COMPONENT HISTIDINE KINASE"/>
    <property type="match status" value="1"/>
</dbReference>
<dbReference type="Gene3D" id="3.30.565.10">
    <property type="entry name" value="Histidine kinase-like ATPase, C-terminal domain"/>
    <property type="match status" value="1"/>
</dbReference>
<dbReference type="InterPro" id="IPR036890">
    <property type="entry name" value="HATPase_C_sf"/>
</dbReference>
<evidence type="ECO:0000259" key="7">
    <source>
        <dbReference type="PROSITE" id="PS50109"/>
    </source>
</evidence>
<keyword evidence="6" id="KW-0902">Two-component regulatory system</keyword>
<evidence type="ECO:0000256" key="5">
    <source>
        <dbReference type="ARBA" id="ARBA00022777"/>
    </source>
</evidence>
<dbReference type="SUPFAM" id="SSF47384">
    <property type="entry name" value="Homodimeric domain of signal transducing histidine kinase"/>
    <property type="match status" value="1"/>
</dbReference>
<keyword evidence="5" id="KW-0418">Kinase</keyword>
<dbReference type="PRINTS" id="PR00344">
    <property type="entry name" value="BCTRLSENSOR"/>
</dbReference>
<evidence type="ECO:0000313" key="9">
    <source>
        <dbReference type="EMBL" id="KOX95397.1"/>
    </source>
</evidence>
<dbReference type="Gene3D" id="3.30.450.20">
    <property type="entry name" value="PAS domain"/>
    <property type="match status" value="1"/>
</dbReference>
<dbReference type="InterPro" id="IPR036097">
    <property type="entry name" value="HisK_dim/P_sf"/>
</dbReference>
<dbReference type="SMART" id="SM00091">
    <property type="entry name" value="PAS"/>
    <property type="match status" value="1"/>
</dbReference>
<evidence type="ECO:0000313" key="10">
    <source>
        <dbReference type="Proteomes" id="UP000037747"/>
    </source>
</evidence>
<dbReference type="InterPro" id="IPR050736">
    <property type="entry name" value="Sensor_HK_Regulatory"/>
</dbReference>
<dbReference type="AlphaFoldDB" id="A0A0M9AN33"/>
<comment type="caution">
    <text evidence="9">The sequence shown here is derived from an EMBL/GenBank/DDBJ whole genome shotgun (WGS) entry which is preliminary data.</text>
</comment>
<dbReference type="RefSeq" id="WP_077152340.1">
    <property type="nucleotide sequence ID" value="NZ_LIST01000007.1"/>
</dbReference>
<evidence type="ECO:0000256" key="2">
    <source>
        <dbReference type="ARBA" id="ARBA00012438"/>
    </source>
</evidence>
<keyword evidence="10" id="KW-1185">Reference proteome</keyword>
<reference evidence="9 10" key="1">
    <citation type="submission" date="2015-08" db="EMBL/GenBank/DDBJ databases">
        <title>Genomes of Isolates from Cabo Rojo, PR.</title>
        <authorList>
            <person name="Sanchez-Nieves R.L."/>
            <person name="Montalvo-Rodriguez R."/>
        </authorList>
    </citation>
    <scope>NUCLEOTIDE SEQUENCE [LARGE SCALE GENOMIC DNA]</scope>
    <source>
        <strain evidence="9 10">5</strain>
    </source>
</reference>
<dbReference type="SMART" id="SM00387">
    <property type="entry name" value="HATPase_c"/>
    <property type="match status" value="1"/>
</dbReference>
<keyword evidence="3" id="KW-0597">Phosphoprotein</keyword>
<dbReference type="EC" id="2.7.13.3" evidence="2"/>
<dbReference type="EMBL" id="LIST01000007">
    <property type="protein sequence ID" value="KOX95397.1"/>
    <property type="molecule type" value="Genomic_DNA"/>
</dbReference>
<dbReference type="InterPro" id="IPR011006">
    <property type="entry name" value="CheY-like_superfamily"/>
</dbReference>
<dbReference type="InterPro" id="IPR005467">
    <property type="entry name" value="His_kinase_dom"/>
</dbReference>
<evidence type="ECO:0000256" key="1">
    <source>
        <dbReference type="ARBA" id="ARBA00000085"/>
    </source>
</evidence>
<dbReference type="Pfam" id="PF02518">
    <property type="entry name" value="HATPase_c"/>
    <property type="match status" value="1"/>
</dbReference>
<comment type="catalytic activity">
    <reaction evidence="1">
        <text>ATP + protein L-histidine = ADP + protein N-phospho-L-histidine.</text>
        <dbReference type="EC" id="2.7.13.3"/>
    </reaction>
</comment>
<feature type="domain" description="PAS" evidence="8">
    <location>
        <begin position="142"/>
        <end position="192"/>
    </location>
</feature>
<evidence type="ECO:0000256" key="6">
    <source>
        <dbReference type="ARBA" id="ARBA00023012"/>
    </source>
</evidence>
<dbReference type="SUPFAM" id="SSF52172">
    <property type="entry name" value="CheY-like"/>
    <property type="match status" value="1"/>
</dbReference>
<dbReference type="InterPro" id="IPR003594">
    <property type="entry name" value="HATPase_dom"/>
</dbReference>
<name>A0A0M9AN33_9EURY</name>
<dbReference type="NCBIfam" id="TIGR00229">
    <property type="entry name" value="sensory_box"/>
    <property type="match status" value="1"/>
</dbReference>
<sequence length="472" mass="53019">MSTQVMDLQDNENPSTSLLLLIQSDRNRELLADQLSDEFDIQAGADDAFSDPEFDLCLLDPPSLNKYRDRLKETKTAAEPAFLPILLLAGQRSPDDFSEEVWNVVDEVLQRPVAKSELKVRIENLLRRRRLSAELARQKIQSDQRFEALFQSTPDPVVVVTPEGTITEANDAFTETFDIDLNELRERSITELDLSPTEAVERVLLRIADDNSSSTTVEWELDEGTSLVTEVNTDIVTGFGNAAERIGIFRDITDRAERERELKRQNERLEEFADTVAHDLRNPLSIAQGRLKFAQETGDDEHFEEIRSAHDRMEQMIEELLSLAKQGQAVLDPDDLLLEAVVKQAWSHFQTQNATLHVDIDDSYVITADEGRLQELLENLFRNAVEHGGETVDIRVGQLPNTAGFYVEDDGPGIPPGKRTDVVQAGFTESEDGTGFGLSIVKQIAEGHDWQLEITEAEAGGARFEISSIERE</sequence>
<dbReference type="PANTHER" id="PTHR43711:SF1">
    <property type="entry name" value="HISTIDINE KINASE 1"/>
    <property type="match status" value="1"/>
</dbReference>
<dbReference type="Pfam" id="PF00512">
    <property type="entry name" value="HisKA"/>
    <property type="match status" value="1"/>
</dbReference>
<evidence type="ECO:0000256" key="4">
    <source>
        <dbReference type="ARBA" id="ARBA00022679"/>
    </source>
</evidence>
<dbReference type="InterPro" id="IPR004358">
    <property type="entry name" value="Sig_transdc_His_kin-like_C"/>
</dbReference>
<dbReference type="OrthoDB" id="8127at2157"/>
<dbReference type="GO" id="GO:0006355">
    <property type="term" value="P:regulation of DNA-templated transcription"/>
    <property type="evidence" value="ECO:0007669"/>
    <property type="project" value="InterPro"/>
</dbReference>
<evidence type="ECO:0000256" key="3">
    <source>
        <dbReference type="ARBA" id="ARBA00022553"/>
    </source>
</evidence>
<organism evidence="9 10">
    <name type="scientific">Halorubrum tropicale</name>
    <dbReference type="NCBI Taxonomy" id="1765655"/>
    <lineage>
        <taxon>Archaea</taxon>
        <taxon>Methanobacteriati</taxon>
        <taxon>Methanobacteriota</taxon>
        <taxon>Stenosarchaea group</taxon>
        <taxon>Halobacteria</taxon>
        <taxon>Halobacteriales</taxon>
        <taxon>Haloferacaceae</taxon>
        <taxon>Halorubrum</taxon>
    </lineage>
</organism>
<evidence type="ECO:0000259" key="8">
    <source>
        <dbReference type="PROSITE" id="PS50112"/>
    </source>
</evidence>
<proteinExistence type="predicted"/>
<dbReference type="PROSITE" id="PS50109">
    <property type="entry name" value="HIS_KIN"/>
    <property type="match status" value="1"/>
</dbReference>
<dbReference type="InterPro" id="IPR003661">
    <property type="entry name" value="HisK_dim/P_dom"/>
</dbReference>
<dbReference type="SMART" id="SM00388">
    <property type="entry name" value="HisKA"/>
    <property type="match status" value="1"/>
</dbReference>
<dbReference type="CDD" id="cd00130">
    <property type="entry name" value="PAS"/>
    <property type="match status" value="1"/>
</dbReference>
<dbReference type="PATRIC" id="fig|1705389.3.peg.2104"/>
<dbReference type="SUPFAM" id="SSF55874">
    <property type="entry name" value="ATPase domain of HSP90 chaperone/DNA topoisomerase II/histidine kinase"/>
    <property type="match status" value="1"/>
</dbReference>
<dbReference type="CDD" id="cd00082">
    <property type="entry name" value="HisKA"/>
    <property type="match status" value="1"/>
</dbReference>
<dbReference type="InterPro" id="IPR000014">
    <property type="entry name" value="PAS"/>
</dbReference>
<dbReference type="GO" id="GO:0000155">
    <property type="term" value="F:phosphorelay sensor kinase activity"/>
    <property type="evidence" value="ECO:0007669"/>
    <property type="project" value="InterPro"/>
</dbReference>
<dbReference type="Proteomes" id="UP000037747">
    <property type="component" value="Unassembled WGS sequence"/>
</dbReference>
<accession>A0A0M9AN33</accession>